<comment type="caution">
    <text evidence="1">The sequence shown here is derived from an EMBL/GenBank/DDBJ whole genome shotgun (WGS) entry which is preliminary data.</text>
</comment>
<gene>
    <name evidence="1" type="ORF">BLNAU_15733</name>
</gene>
<keyword evidence="2" id="KW-1185">Reference proteome</keyword>
<accession>A0ABQ9XDK2</accession>
<proteinExistence type="predicted"/>
<organism evidence="1 2">
    <name type="scientific">Blattamonas nauphoetae</name>
    <dbReference type="NCBI Taxonomy" id="2049346"/>
    <lineage>
        <taxon>Eukaryota</taxon>
        <taxon>Metamonada</taxon>
        <taxon>Preaxostyla</taxon>
        <taxon>Oxymonadida</taxon>
        <taxon>Blattamonas</taxon>
    </lineage>
</organism>
<reference evidence="1 2" key="1">
    <citation type="journal article" date="2022" name="bioRxiv">
        <title>Genomics of Preaxostyla Flagellates Illuminates Evolutionary Transitions and the Path Towards Mitochondrial Loss.</title>
        <authorList>
            <person name="Novak L.V.F."/>
            <person name="Treitli S.C."/>
            <person name="Pyrih J."/>
            <person name="Halakuc P."/>
            <person name="Pipaliya S.V."/>
            <person name="Vacek V."/>
            <person name="Brzon O."/>
            <person name="Soukal P."/>
            <person name="Eme L."/>
            <person name="Dacks J.B."/>
            <person name="Karnkowska A."/>
            <person name="Elias M."/>
            <person name="Hampl V."/>
        </authorList>
    </citation>
    <scope>NUCLEOTIDE SEQUENCE [LARGE SCALE GENOMIC DNA]</scope>
    <source>
        <strain evidence="1">NAU3</strain>
        <tissue evidence="1">Gut</tissue>
    </source>
</reference>
<name>A0ABQ9XDK2_9EUKA</name>
<dbReference type="Proteomes" id="UP001281761">
    <property type="component" value="Unassembled WGS sequence"/>
</dbReference>
<sequence>MPVPPRLLSISVGEYTVALDFVELSSGSVALPNEATFTLTLESVHSDGTTPHQKVINLETDPSGQLKIHNAQLYPFETETEKKKGQLEYGTEYKVLSFKRGDTTIHFEDSTTRIQTPKEPARILRIEKRQLNTDRTRMIVLMEGRALVARTGKVSLTNGSTSWESLSDVTIVNDTHSKAEFGVGEEETSNQLKYGETYTLKGSWTESSGFHVEDGIAVKVPFPPKITKMEIVLVERRRGSCFVRLTGTDLEQGTSCELTLNPIVTLHVTFTSTTEGRSNEVSIGANGIVKYSSTYTIASLEPTNAEDGSILFDPSLSFTTGF</sequence>
<dbReference type="EMBL" id="JARBJD010000158">
    <property type="protein sequence ID" value="KAK2949353.1"/>
    <property type="molecule type" value="Genomic_DNA"/>
</dbReference>
<protein>
    <submittedName>
        <fullName evidence="1">Uncharacterized protein</fullName>
    </submittedName>
</protein>
<evidence type="ECO:0000313" key="1">
    <source>
        <dbReference type="EMBL" id="KAK2949353.1"/>
    </source>
</evidence>
<evidence type="ECO:0000313" key="2">
    <source>
        <dbReference type="Proteomes" id="UP001281761"/>
    </source>
</evidence>